<organism evidence="2 3">
    <name type="scientific">Sporothrix stenoceras</name>
    <dbReference type="NCBI Taxonomy" id="5173"/>
    <lineage>
        <taxon>Eukaryota</taxon>
        <taxon>Fungi</taxon>
        <taxon>Dikarya</taxon>
        <taxon>Ascomycota</taxon>
        <taxon>Pezizomycotina</taxon>
        <taxon>Sordariomycetes</taxon>
        <taxon>Sordariomycetidae</taxon>
        <taxon>Ophiostomatales</taxon>
        <taxon>Ophiostomataceae</taxon>
        <taxon>Sporothrix</taxon>
    </lineage>
</organism>
<sequence>MGIIRRVIYNAIDNEMNPNLNNPNANVVYAAPVPYGAGYGRGYGRGYLGGGPYYDRFDRRMARRDMRRGYVDPVVAVGTIPSPMQQQQMMMQQQQQQQFYNNNNNMQYQQGPPPQQYNNSNNMQYAPPQGPPMYTRDMSPQNGNGNGNSGSSSRDMPRSGNSPQPRGFFDEESDVHAPPPYVDNRHNQKSRDEKN</sequence>
<accession>A0ABR3ZRB8</accession>
<evidence type="ECO:0000313" key="2">
    <source>
        <dbReference type="EMBL" id="KAL1902687.1"/>
    </source>
</evidence>
<feature type="region of interest" description="Disordered" evidence="1">
    <location>
        <begin position="103"/>
        <end position="195"/>
    </location>
</feature>
<proteinExistence type="predicted"/>
<dbReference type="EMBL" id="JAWCUI010000004">
    <property type="protein sequence ID" value="KAL1902687.1"/>
    <property type="molecule type" value="Genomic_DNA"/>
</dbReference>
<evidence type="ECO:0000256" key="1">
    <source>
        <dbReference type="SAM" id="MobiDB-lite"/>
    </source>
</evidence>
<name>A0ABR3ZRB8_9PEZI</name>
<reference evidence="2 3" key="1">
    <citation type="journal article" date="2024" name="IMA Fungus">
        <title>IMA Genome - F19 : A genome assembly and annotation guide to empower mycologists, including annotated draft genome sequences of Ceratocystis pirilliformis, Diaporthe australafricana, Fusarium ophioides, Paecilomyces lecythidis, and Sporothrix stenoceras.</title>
        <authorList>
            <person name="Aylward J."/>
            <person name="Wilson A.M."/>
            <person name="Visagie C.M."/>
            <person name="Spraker J."/>
            <person name="Barnes I."/>
            <person name="Buitendag C."/>
            <person name="Ceriani C."/>
            <person name="Del Mar Angel L."/>
            <person name="du Plessis D."/>
            <person name="Fuchs T."/>
            <person name="Gasser K."/>
            <person name="Kramer D."/>
            <person name="Li W."/>
            <person name="Munsamy K."/>
            <person name="Piso A."/>
            <person name="Price J.L."/>
            <person name="Sonnekus B."/>
            <person name="Thomas C."/>
            <person name="van der Nest A."/>
            <person name="van Dijk A."/>
            <person name="van Heerden A."/>
            <person name="van Vuuren N."/>
            <person name="Yilmaz N."/>
            <person name="Duong T.A."/>
            <person name="van der Merwe N.A."/>
            <person name="Wingfield M.J."/>
            <person name="Wingfield B.D."/>
        </authorList>
    </citation>
    <scope>NUCLEOTIDE SEQUENCE [LARGE SCALE GENOMIC DNA]</scope>
    <source>
        <strain evidence="2 3">CMW 5346</strain>
    </source>
</reference>
<keyword evidence="3" id="KW-1185">Reference proteome</keyword>
<comment type="caution">
    <text evidence="2">The sequence shown here is derived from an EMBL/GenBank/DDBJ whole genome shotgun (WGS) entry which is preliminary data.</text>
</comment>
<dbReference type="Proteomes" id="UP001583186">
    <property type="component" value="Unassembled WGS sequence"/>
</dbReference>
<evidence type="ECO:0000313" key="3">
    <source>
        <dbReference type="Proteomes" id="UP001583186"/>
    </source>
</evidence>
<feature type="compositionally biased region" description="Low complexity" evidence="1">
    <location>
        <begin position="103"/>
        <end position="125"/>
    </location>
</feature>
<protein>
    <submittedName>
        <fullName evidence="2">Uncharacterized protein</fullName>
    </submittedName>
</protein>
<gene>
    <name evidence="2" type="ORF">Sste5346_001130</name>
</gene>
<feature type="compositionally biased region" description="Basic and acidic residues" evidence="1">
    <location>
        <begin position="183"/>
        <end position="195"/>
    </location>
</feature>